<accession>A0A6F8ZHD2</accession>
<evidence type="ECO:0000256" key="1">
    <source>
        <dbReference type="SAM" id="MobiDB-lite"/>
    </source>
</evidence>
<organism evidence="2 3">
    <name type="scientific">Candidatus Hydrogenisulfobacillus filiaventi</name>
    <dbReference type="NCBI Taxonomy" id="2707344"/>
    <lineage>
        <taxon>Bacteria</taxon>
        <taxon>Bacillati</taxon>
        <taxon>Bacillota</taxon>
        <taxon>Clostridia</taxon>
        <taxon>Eubacteriales</taxon>
        <taxon>Clostridiales Family XVII. Incertae Sedis</taxon>
        <taxon>Candidatus Hydrogenisulfobacillus</taxon>
    </lineage>
</organism>
<keyword evidence="2" id="KW-0687">Ribonucleoprotein</keyword>
<keyword evidence="2" id="KW-0689">Ribosomal protein</keyword>
<evidence type="ECO:0000313" key="3">
    <source>
        <dbReference type="Proteomes" id="UP000503399"/>
    </source>
</evidence>
<reference evidence="2 3" key="1">
    <citation type="submission" date="2020-02" db="EMBL/GenBank/DDBJ databases">
        <authorList>
            <person name="Hogendoorn C."/>
        </authorList>
    </citation>
    <scope>NUCLEOTIDE SEQUENCE [LARGE SCALE GENOMIC DNA]</scope>
    <source>
        <strain evidence="2">R501</strain>
    </source>
</reference>
<dbReference type="KEGG" id="hfv:R50_1561"/>
<feature type="compositionally biased region" description="Acidic residues" evidence="1">
    <location>
        <begin position="8"/>
        <end position="18"/>
    </location>
</feature>
<dbReference type="GO" id="GO:0005840">
    <property type="term" value="C:ribosome"/>
    <property type="evidence" value="ECO:0007669"/>
    <property type="project" value="UniProtKB-KW"/>
</dbReference>
<dbReference type="AlphaFoldDB" id="A0A6F8ZHD2"/>
<sequence length="65" mass="7037">MGAGAAEAEVEDEFEGAAEEPQPAAPSASSPTAPKAHTRCLFVIVGSAPLLDWWRAETFRIRYEF</sequence>
<proteinExistence type="predicted"/>
<protein>
    <submittedName>
        <fullName evidence="2">LSU ribosomal protein L27p, mitochondrial</fullName>
    </submittedName>
</protein>
<dbReference type="EMBL" id="LR778114">
    <property type="protein sequence ID" value="CAB1129062.1"/>
    <property type="molecule type" value="Genomic_DNA"/>
</dbReference>
<evidence type="ECO:0000313" key="2">
    <source>
        <dbReference type="EMBL" id="CAB1129062.1"/>
    </source>
</evidence>
<feature type="compositionally biased region" description="Low complexity" evidence="1">
    <location>
        <begin position="19"/>
        <end position="35"/>
    </location>
</feature>
<name>A0A6F8ZHD2_9FIRM</name>
<dbReference type="Proteomes" id="UP000503399">
    <property type="component" value="Chromosome"/>
</dbReference>
<gene>
    <name evidence="2" type="ORF">R50_1561</name>
</gene>
<feature type="region of interest" description="Disordered" evidence="1">
    <location>
        <begin position="1"/>
        <end position="35"/>
    </location>
</feature>
<keyword evidence="3" id="KW-1185">Reference proteome</keyword>